<dbReference type="RefSeq" id="WP_379881349.1">
    <property type="nucleotide sequence ID" value="NZ_JBHPON010000003.1"/>
</dbReference>
<evidence type="ECO:0000259" key="2">
    <source>
        <dbReference type="PROSITE" id="PS50930"/>
    </source>
</evidence>
<evidence type="ECO:0000313" key="4">
    <source>
        <dbReference type="Proteomes" id="UP001596116"/>
    </source>
</evidence>
<evidence type="ECO:0000313" key="3">
    <source>
        <dbReference type="EMBL" id="MFC6037267.1"/>
    </source>
</evidence>
<sequence length="286" mass="31992">MQHSDPAPLNADPRSDDAHADRLTFFWVTAFFVAFLVVDILSQLTENARFNLDLDPFKYAIYEISSVSVIIALFWGIARAVTLATPGERSWTHVIAVHAAASFAFSAIHISAMVAIRKLAIITFYGEPYIFTDNILREFVYEYRKDVLSYSLIAFFITFGRQLAQQQRELAAAREDAKKSHRLTLKCGGRSIFVDASDVIWAKSASNYVEVKTPAAEHLARATLASIERQLGDAGANAMRVHRSWIVNADYISRIEPTGEGDVKIVMKNGAIVPGSRRYRDKLNLC</sequence>
<dbReference type="InterPro" id="IPR007492">
    <property type="entry name" value="LytTR_DNA-bd_dom"/>
</dbReference>
<keyword evidence="1" id="KW-0812">Transmembrane</keyword>
<dbReference type="PROSITE" id="PS50930">
    <property type="entry name" value="HTH_LYTTR"/>
    <property type="match status" value="1"/>
</dbReference>
<dbReference type="InterPro" id="IPR046947">
    <property type="entry name" value="LytR-like"/>
</dbReference>
<protein>
    <submittedName>
        <fullName evidence="3">LytTR family DNA-binding domain-containing protein</fullName>
    </submittedName>
</protein>
<accession>A0ABW1L3W5</accession>
<feature type="transmembrane region" description="Helical" evidence="1">
    <location>
        <begin position="94"/>
        <end position="116"/>
    </location>
</feature>
<dbReference type="PIRSF" id="PIRSF031767">
    <property type="entry name" value="MHYE_LytTR"/>
    <property type="match status" value="1"/>
</dbReference>
<keyword evidence="1" id="KW-1133">Transmembrane helix</keyword>
<dbReference type="EMBL" id="JBHPON010000003">
    <property type="protein sequence ID" value="MFC6037267.1"/>
    <property type="molecule type" value="Genomic_DNA"/>
</dbReference>
<proteinExistence type="predicted"/>
<feature type="domain" description="HTH LytTR-type" evidence="2">
    <location>
        <begin position="183"/>
        <end position="286"/>
    </location>
</feature>
<keyword evidence="3" id="KW-0238">DNA-binding</keyword>
<keyword evidence="4" id="KW-1185">Reference proteome</keyword>
<dbReference type="GO" id="GO:0003677">
    <property type="term" value="F:DNA binding"/>
    <property type="evidence" value="ECO:0007669"/>
    <property type="project" value="UniProtKB-KW"/>
</dbReference>
<dbReference type="InterPro" id="IPR012379">
    <property type="entry name" value="LytTR_MHYE"/>
</dbReference>
<dbReference type="Pfam" id="PF04397">
    <property type="entry name" value="LytTR"/>
    <property type="match status" value="1"/>
</dbReference>
<feature type="transmembrane region" description="Helical" evidence="1">
    <location>
        <begin position="61"/>
        <end position="82"/>
    </location>
</feature>
<keyword evidence="1" id="KW-0472">Membrane</keyword>
<reference evidence="3 4" key="1">
    <citation type="submission" date="2024-09" db="EMBL/GenBank/DDBJ databases">
        <authorList>
            <person name="Zhang Z.-H."/>
        </authorList>
    </citation>
    <scope>NUCLEOTIDE SEQUENCE [LARGE SCALE GENOMIC DNA]</scope>
    <source>
        <strain evidence="3 4">HHTR114</strain>
    </source>
</reference>
<feature type="transmembrane region" description="Helical" evidence="1">
    <location>
        <begin position="23"/>
        <end position="41"/>
    </location>
</feature>
<dbReference type="Proteomes" id="UP001596116">
    <property type="component" value="Unassembled WGS sequence"/>
</dbReference>
<dbReference type="SMART" id="SM00850">
    <property type="entry name" value="LytTR"/>
    <property type="match status" value="1"/>
</dbReference>
<name>A0ABW1L3W5_9PROT</name>
<dbReference type="Gene3D" id="2.40.50.1020">
    <property type="entry name" value="LytTr DNA-binding domain"/>
    <property type="match status" value="1"/>
</dbReference>
<evidence type="ECO:0000256" key="1">
    <source>
        <dbReference type="SAM" id="Phobius"/>
    </source>
</evidence>
<dbReference type="PANTHER" id="PTHR37299">
    <property type="entry name" value="TRANSCRIPTIONAL REGULATOR-RELATED"/>
    <property type="match status" value="1"/>
</dbReference>
<comment type="caution">
    <text evidence="3">The sequence shown here is derived from an EMBL/GenBank/DDBJ whole genome shotgun (WGS) entry which is preliminary data.</text>
</comment>
<gene>
    <name evidence="3" type="ORF">ACFMB1_17045</name>
</gene>
<dbReference type="PANTHER" id="PTHR37299:SF1">
    <property type="entry name" value="STAGE 0 SPORULATION PROTEIN A HOMOLOG"/>
    <property type="match status" value="1"/>
</dbReference>
<organism evidence="3 4">
    <name type="scientific">Hyphococcus aureus</name>
    <dbReference type="NCBI Taxonomy" id="2666033"/>
    <lineage>
        <taxon>Bacteria</taxon>
        <taxon>Pseudomonadati</taxon>
        <taxon>Pseudomonadota</taxon>
        <taxon>Alphaproteobacteria</taxon>
        <taxon>Parvularculales</taxon>
        <taxon>Parvularculaceae</taxon>
        <taxon>Hyphococcus</taxon>
    </lineage>
</organism>